<evidence type="ECO:0000313" key="1">
    <source>
        <dbReference type="EMBL" id="QHU21408.1"/>
    </source>
</evidence>
<proteinExistence type="predicted"/>
<accession>A0A6C0KYI5</accession>
<reference evidence="1" key="1">
    <citation type="journal article" date="2020" name="Nature">
        <title>Giant virus diversity and host interactions through global metagenomics.</title>
        <authorList>
            <person name="Schulz F."/>
            <person name="Roux S."/>
            <person name="Paez-Espino D."/>
            <person name="Jungbluth S."/>
            <person name="Walsh D.A."/>
            <person name="Denef V.J."/>
            <person name="McMahon K.D."/>
            <person name="Konstantinidis K.T."/>
            <person name="Eloe-Fadrosh E.A."/>
            <person name="Kyrpides N.C."/>
            <person name="Woyke T."/>
        </authorList>
    </citation>
    <scope>NUCLEOTIDE SEQUENCE</scope>
    <source>
        <strain evidence="1">GVMAG-S-3300013094-109</strain>
    </source>
</reference>
<protein>
    <submittedName>
        <fullName evidence="1">Uncharacterized protein</fullName>
    </submittedName>
</protein>
<dbReference type="AlphaFoldDB" id="A0A6C0KYI5"/>
<organism evidence="1">
    <name type="scientific">viral metagenome</name>
    <dbReference type="NCBI Taxonomy" id="1070528"/>
    <lineage>
        <taxon>unclassified sequences</taxon>
        <taxon>metagenomes</taxon>
        <taxon>organismal metagenomes</taxon>
    </lineage>
</organism>
<sequence length="182" mass="19677">MVKSRKNNKRSRCGGKTQKVWKMKGCSKLRKHKHIKSKRRMQRGGNCGCSAPFLQGGGGMSSLHPTHVGSSWSGNVGGWPGVNGAHGGSWLSQNLYKGGDPQTEGIINERTIQFTQGKPDIRLVGGGSKKHKKKMKGGSLLGNLKFGLGSAYNTLAGYQNPVNPAPYEQTKMSHMTLSELAR</sequence>
<name>A0A6C0KYI5_9ZZZZ</name>
<dbReference type="EMBL" id="MN740989">
    <property type="protein sequence ID" value="QHU21408.1"/>
    <property type="molecule type" value="Genomic_DNA"/>
</dbReference>